<dbReference type="EnsemblMetazoa" id="PPA19996.1">
    <property type="protein sequence ID" value="PPA19996.1"/>
    <property type="gene ID" value="WBGene00109550"/>
</dbReference>
<keyword evidence="9" id="KW-0347">Helicase</keyword>
<evidence type="ECO:0000256" key="7">
    <source>
        <dbReference type="ARBA" id="ARBA00022741"/>
    </source>
</evidence>
<dbReference type="GO" id="GO:0006270">
    <property type="term" value="P:DNA replication initiation"/>
    <property type="evidence" value="ECO:0000318"/>
    <property type="project" value="GO_Central"/>
</dbReference>
<evidence type="ECO:0000313" key="18">
    <source>
        <dbReference type="EnsemblMetazoa" id="PPA19996.1"/>
    </source>
</evidence>
<evidence type="ECO:0000256" key="2">
    <source>
        <dbReference type="ARBA" id="ARBA00004514"/>
    </source>
</evidence>
<dbReference type="SUPFAM" id="SSF50249">
    <property type="entry name" value="Nucleic acid-binding proteins"/>
    <property type="match status" value="1"/>
</dbReference>
<sequence length="1536" mass="177069">MANFDNPGLYYQDRFYANDGVPDEGQELVQEYKQLTTTLRKFIREFSTGGFGMIYREKLKNNYNLGNYSLEVNLAHLKLFNEDAELKLRKYPLRFVPALEEAAKTVADELTQPRPLGEEKVHDIQVLLNLDDYPASVRTVKSAQVSHVVKVSGIIVAASQVRAKATQVSLQCRTCRHTVNDMKLRPGLDGFQLPRVCGASQAGQLQRCPIDPYHIVPDKCICVDYQTLKLQENPEDVPHGEMPRHLQLYCDRYLVDNVAPGNRVTIVGVYSIKRLYNQKQKDKTLSGIRTPYLRVLSIHVETSGVGRSDAAQQLTPEMERAFKDIAKRPDAFELIAKSIAPSIYGSVDIKKSIACLLFGGARKRLPDGITRRGDINVLLLGDPGTAKSQLLKFVEQVSPIGVYTSGKGSSAAGLTASVIKDPQSKSFIMEGGAMVLADGGVVCIDEFDKDDRVAIHEAMEQQTISIAKAGITTTLNSRCSVLAAANSVYGRWDDSKGNDNLDFMPTILSRFDMIYIVKDTHDIKRDTTLARHVIEVHVAASNAAKTDANAEKEKDETAVFDDDGLLTLSFLKKFVSYARTHCAPRLTAEACEKLVNNYVRMRNPDGKEDAVANKGKNAKSSIPITIRQLEAVVRMSESLAKMELLPFAVERHVEEAIRLFKVSTLEAAATGNLSGIEGFTSAEDAESIQRIEKQLKKRFSVGTHVSESVVIQDFVSRQHYSEQLVRKVIANLIRRGDLQQRMQRRMLFRPSEMMTSTPIPATRQSRLRSHSSSFRTQSPVGIDYNTVNNVIQMVKENKQMKEKMDELHNQSMLSEQELDELRNESMVNRQELDESRAKISELEEEVRTIRFDMPILNLRTKELEAQSDKWTLERKQLKEEKEEIGRQLSEMREELNEEKKKGGEWQAKFDDLRAVREKEMVEILAEKAKVHEQRMTIDNLRRVNGELEEKKKEGIKMKKELNEKIEEGKKMREEMDQLNAEVERSRETQKKLEDELDIARKMANDANDKMIGMNEEREKEKEEGRMKWMNNELRDSEEVIKRIEKEKEETEKRLIDTLSTVTTLQHEYEALTHQFYSFKADAQHQYDTEMATKDEILHQYEMDRAAKDEEVTAMKHRLADFENYPGRQVSVDGRYTEGKSVYDLFPSQLKDFVDKATDTSVRGAVDCCKSMVIRGSIDNREAPPTLTYLPILIKRLDEIEMHSMSSKKHLAFIIRMFKKMEGEKGTEELIDSLASNINEEMINLEKTLYEMEKRNKKNEEMMRKNIEENRRRVEDEKTKGDEEIGKLKAEMERMDDHRRRIEEEAIRADEGRKKALHEMTNMRNTLATLKAEKDVLEEAAVGFKEQWESRGAELEEADEALDQWKEKCRELTFQLDEKERKIQMNDREYIEVEKKLEDEITRNSNLSRKLVDETSMGQKHEKESRKLRRELDRVTRSKMRNLNLMREYTDCLRKHYDVYKRVKGRNELRQSLLDRCMDEIAAAIKSTRRNEKLANLEETIRTEMSQYMSEDAVDYKESRTIQRHIESLREEEKENE</sequence>
<dbReference type="Gene3D" id="3.40.50.300">
    <property type="entry name" value="P-loop containing nucleotide triphosphate hydrolases"/>
    <property type="match status" value="1"/>
</dbReference>
<protein>
    <recommendedName>
        <fullName evidence="4">DNA helicase</fullName>
        <ecNumber evidence="4">3.6.4.12</ecNumber>
    </recommendedName>
</protein>
<evidence type="ECO:0000256" key="13">
    <source>
        <dbReference type="ARBA" id="ARBA00023306"/>
    </source>
</evidence>
<evidence type="ECO:0000256" key="3">
    <source>
        <dbReference type="ARBA" id="ARBA00008010"/>
    </source>
</evidence>
<dbReference type="Proteomes" id="UP000005239">
    <property type="component" value="Unassembled WGS sequence"/>
</dbReference>
<dbReference type="Pfam" id="PF00493">
    <property type="entry name" value="MCM"/>
    <property type="match status" value="1"/>
</dbReference>
<dbReference type="Pfam" id="PF17855">
    <property type="entry name" value="MCM_lid"/>
    <property type="match status" value="1"/>
</dbReference>
<evidence type="ECO:0000256" key="16">
    <source>
        <dbReference type="RuleBase" id="RU004070"/>
    </source>
</evidence>
<dbReference type="Pfam" id="PF21933">
    <property type="entry name" value="MCM5_C"/>
    <property type="match status" value="1"/>
</dbReference>
<evidence type="ECO:0000256" key="10">
    <source>
        <dbReference type="ARBA" id="ARBA00022840"/>
    </source>
</evidence>
<keyword evidence="13" id="KW-0131">Cell cycle</keyword>
<evidence type="ECO:0000259" key="17">
    <source>
        <dbReference type="PROSITE" id="PS50051"/>
    </source>
</evidence>
<dbReference type="InterPro" id="IPR031327">
    <property type="entry name" value="MCM"/>
</dbReference>
<dbReference type="GO" id="GO:0005524">
    <property type="term" value="F:ATP binding"/>
    <property type="evidence" value="ECO:0007669"/>
    <property type="project" value="UniProtKB-KW"/>
</dbReference>
<evidence type="ECO:0000256" key="8">
    <source>
        <dbReference type="ARBA" id="ARBA00022801"/>
    </source>
</evidence>
<evidence type="ECO:0000256" key="15">
    <source>
        <dbReference type="ARBA" id="ARBA00064789"/>
    </source>
</evidence>
<dbReference type="GO" id="GO:0003697">
    <property type="term" value="F:single-stranded DNA binding"/>
    <property type="evidence" value="ECO:0000318"/>
    <property type="project" value="GO_Central"/>
</dbReference>
<dbReference type="FunFam" id="3.30.1640.10:FF:000006">
    <property type="entry name" value="DNA helicase"/>
    <property type="match status" value="1"/>
</dbReference>
<keyword evidence="8" id="KW-0378">Hydrolase</keyword>
<dbReference type="GO" id="GO:0005634">
    <property type="term" value="C:nucleus"/>
    <property type="evidence" value="ECO:0000318"/>
    <property type="project" value="GO_Central"/>
</dbReference>
<evidence type="ECO:0000256" key="12">
    <source>
        <dbReference type="ARBA" id="ARBA00023242"/>
    </source>
</evidence>
<dbReference type="PRINTS" id="PR01657">
    <property type="entry name" value="MCMFAMILY"/>
</dbReference>
<keyword evidence="12" id="KW-0539">Nucleus</keyword>
<dbReference type="InterPro" id="IPR001208">
    <property type="entry name" value="MCM_dom"/>
</dbReference>
<dbReference type="GO" id="GO:0003688">
    <property type="term" value="F:DNA replication origin binding"/>
    <property type="evidence" value="ECO:0007669"/>
    <property type="project" value="InterPro"/>
</dbReference>
<dbReference type="InterPro" id="IPR027925">
    <property type="entry name" value="MCM_N"/>
</dbReference>
<dbReference type="GO" id="GO:0000727">
    <property type="term" value="P:double-strand break repair via break-induced replication"/>
    <property type="evidence" value="ECO:0000318"/>
    <property type="project" value="GO_Central"/>
</dbReference>
<dbReference type="Gene3D" id="2.20.28.10">
    <property type="match status" value="1"/>
</dbReference>
<evidence type="ECO:0000313" key="19">
    <source>
        <dbReference type="Proteomes" id="UP000005239"/>
    </source>
</evidence>
<dbReference type="SUPFAM" id="SSF52540">
    <property type="entry name" value="P-loop containing nucleoside triphosphate hydrolases"/>
    <property type="match status" value="1"/>
</dbReference>
<evidence type="ECO:0000256" key="4">
    <source>
        <dbReference type="ARBA" id="ARBA00012551"/>
    </source>
</evidence>
<dbReference type="PROSITE" id="PS00847">
    <property type="entry name" value="MCM_1"/>
    <property type="match status" value="1"/>
</dbReference>
<keyword evidence="10 16" id="KW-0067">ATP-binding</keyword>
<feature type="domain" description="MCM C-terminal AAA(+) ATPase" evidence="17">
    <location>
        <begin position="331"/>
        <end position="533"/>
    </location>
</feature>
<dbReference type="GO" id="GO:0042555">
    <property type="term" value="C:MCM complex"/>
    <property type="evidence" value="ECO:0000318"/>
    <property type="project" value="GO_Central"/>
</dbReference>
<accession>A0A2A6BB42</accession>
<name>A0A2A6BB42_PRIPA</name>
<keyword evidence="19" id="KW-1185">Reference proteome</keyword>
<dbReference type="SMART" id="SM00350">
    <property type="entry name" value="MCM"/>
    <property type="match status" value="1"/>
</dbReference>
<dbReference type="InterPro" id="IPR041562">
    <property type="entry name" value="MCM_lid"/>
</dbReference>
<dbReference type="GO" id="GO:0005829">
    <property type="term" value="C:cytosol"/>
    <property type="evidence" value="ECO:0007669"/>
    <property type="project" value="UniProtKB-SubCell"/>
</dbReference>
<dbReference type="PRINTS" id="PR01661">
    <property type="entry name" value="MCMPROTEIN5"/>
</dbReference>
<dbReference type="PANTHER" id="PTHR11630:SF42">
    <property type="entry name" value="DNA REPLICATION LICENSING FACTOR MCM5"/>
    <property type="match status" value="1"/>
</dbReference>
<dbReference type="Gene3D" id="3.30.1640.10">
    <property type="entry name" value="mini-chromosome maintenance (MCM) complex, chain A, domain 1"/>
    <property type="match status" value="1"/>
</dbReference>
<evidence type="ECO:0000256" key="14">
    <source>
        <dbReference type="ARBA" id="ARBA00048432"/>
    </source>
</evidence>
<dbReference type="FunFam" id="3.40.50.300:FF:000929">
    <property type="entry name" value="DNA helicase"/>
    <property type="match status" value="1"/>
</dbReference>
<dbReference type="InterPro" id="IPR012340">
    <property type="entry name" value="NA-bd_OB-fold"/>
</dbReference>
<dbReference type="EC" id="3.6.4.12" evidence="4"/>
<dbReference type="PANTHER" id="PTHR11630">
    <property type="entry name" value="DNA REPLICATION LICENSING FACTOR MCM FAMILY MEMBER"/>
    <property type="match status" value="1"/>
</dbReference>
<evidence type="ECO:0000256" key="11">
    <source>
        <dbReference type="ARBA" id="ARBA00023125"/>
    </source>
</evidence>
<comment type="subunit">
    <text evidence="15">Component of the MCM2-7 complex. The complex forms a toroidal hexameric ring with the proposed subunit order MCM2-MCM6-MCM4-MCM7-MCM3-MCM5 (By simililarity).</text>
</comment>
<dbReference type="InterPro" id="IPR018525">
    <property type="entry name" value="MCM_CS"/>
</dbReference>
<dbReference type="Pfam" id="PF14551">
    <property type="entry name" value="MCM_N"/>
    <property type="match status" value="1"/>
</dbReference>
<dbReference type="InterPro" id="IPR027417">
    <property type="entry name" value="P-loop_NTPase"/>
</dbReference>
<accession>A0A8R1YI29</accession>
<dbReference type="InterPro" id="IPR054125">
    <property type="entry name" value="MCM5_C"/>
</dbReference>
<evidence type="ECO:0000256" key="6">
    <source>
        <dbReference type="ARBA" id="ARBA00022705"/>
    </source>
</evidence>
<keyword evidence="5" id="KW-0963">Cytoplasm</keyword>
<dbReference type="PROSITE" id="PS50051">
    <property type="entry name" value="MCM_2"/>
    <property type="match status" value="1"/>
</dbReference>
<dbReference type="Pfam" id="PF17207">
    <property type="entry name" value="MCM_OB"/>
    <property type="match status" value="1"/>
</dbReference>
<comment type="subcellular location">
    <subcellularLocation>
        <location evidence="2">Cytoplasm</location>
        <location evidence="2">Cytosol</location>
    </subcellularLocation>
    <subcellularLocation>
        <location evidence="1">Nucleus</location>
    </subcellularLocation>
</comment>
<comment type="catalytic activity">
    <reaction evidence="14">
        <text>ATP + H2O = ADP + phosphate + H(+)</text>
        <dbReference type="Rhea" id="RHEA:13065"/>
        <dbReference type="ChEBI" id="CHEBI:15377"/>
        <dbReference type="ChEBI" id="CHEBI:15378"/>
        <dbReference type="ChEBI" id="CHEBI:30616"/>
        <dbReference type="ChEBI" id="CHEBI:43474"/>
        <dbReference type="ChEBI" id="CHEBI:456216"/>
        <dbReference type="EC" id="3.6.4.12"/>
    </reaction>
    <physiologicalReaction direction="left-to-right" evidence="14">
        <dbReference type="Rhea" id="RHEA:13066"/>
    </physiologicalReaction>
</comment>
<proteinExistence type="inferred from homology"/>
<evidence type="ECO:0000256" key="5">
    <source>
        <dbReference type="ARBA" id="ARBA00022490"/>
    </source>
</evidence>
<keyword evidence="7 16" id="KW-0547">Nucleotide-binding</keyword>
<organism evidence="18 19">
    <name type="scientific">Pristionchus pacificus</name>
    <name type="common">Parasitic nematode worm</name>
    <dbReference type="NCBI Taxonomy" id="54126"/>
    <lineage>
        <taxon>Eukaryota</taxon>
        <taxon>Metazoa</taxon>
        <taxon>Ecdysozoa</taxon>
        <taxon>Nematoda</taxon>
        <taxon>Chromadorea</taxon>
        <taxon>Rhabditida</taxon>
        <taxon>Rhabditina</taxon>
        <taxon>Diplogasteromorpha</taxon>
        <taxon>Diplogasteroidea</taxon>
        <taxon>Neodiplogasteridae</taxon>
        <taxon>Pristionchus</taxon>
    </lineage>
</organism>
<dbReference type="CDD" id="cd17756">
    <property type="entry name" value="MCM5"/>
    <property type="match status" value="1"/>
</dbReference>
<keyword evidence="11 16" id="KW-0238">DNA-binding</keyword>
<reference evidence="19" key="1">
    <citation type="journal article" date="2008" name="Nat. Genet.">
        <title>The Pristionchus pacificus genome provides a unique perspective on nematode lifestyle and parasitism.</title>
        <authorList>
            <person name="Dieterich C."/>
            <person name="Clifton S.W."/>
            <person name="Schuster L.N."/>
            <person name="Chinwalla A."/>
            <person name="Delehaunty K."/>
            <person name="Dinkelacker I."/>
            <person name="Fulton L."/>
            <person name="Fulton R."/>
            <person name="Godfrey J."/>
            <person name="Minx P."/>
            <person name="Mitreva M."/>
            <person name="Roeseler W."/>
            <person name="Tian H."/>
            <person name="Witte H."/>
            <person name="Yang S.P."/>
            <person name="Wilson R.K."/>
            <person name="Sommer R.J."/>
        </authorList>
    </citation>
    <scope>NUCLEOTIDE SEQUENCE [LARGE SCALE GENOMIC DNA]</scope>
    <source>
        <strain evidence="19">PS312</strain>
    </source>
</reference>
<dbReference type="FunFam" id="2.20.28.10:FF:000005">
    <property type="entry name" value="DNA helicase"/>
    <property type="match status" value="1"/>
</dbReference>
<keyword evidence="6" id="KW-0235">DNA replication</keyword>
<dbReference type="InterPro" id="IPR008048">
    <property type="entry name" value="MCM5"/>
</dbReference>
<dbReference type="InterPro" id="IPR033762">
    <property type="entry name" value="MCM_OB"/>
</dbReference>
<comment type="similarity">
    <text evidence="3 16">Belongs to the MCM family.</text>
</comment>
<dbReference type="Gene3D" id="2.40.50.140">
    <property type="entry name" value="Nucleic acid-binding proteins"/>
    <property type="match status" value="1"/>
</dbReference>
<gene>
    <name evidence="18" type="primary">WBGene00109550</name>
</gene>
<dbReference type="GO" id="GO:0016787">
    <property type="term" value="F:hydrolase activity"/>
    <property type="evidence" value="ECO:0007669"/>
    <property type="project" value="UniProtKB-KW"/>
</dbReference>
<evidence type="ECO:0000256" key="1">
    <source>
        <dbReference type="ARBA" id="ARBA00004123"/>
    </source>
</evidence>
<reference evidence="18" key="2">
    <citation type="submission" date="2022-06" db="UniProtKB">
        <authorList>
            <consortium name="EnsemblMetazoa"/>
        </authorList>
    </citation>
    <scope>IDENTIFICATION</scope>
    <source>
        <strain evidence="18">PS312</strain>
    </source>
</reference>
<dbReference type="GO" id="GO:0003678">
    <property type="term" value="F:DNA helicase activity"/>
    <property type="evidence" value="ECO:0007669"/>
    <property type="project" value="UniProtKB-EC"/>
</dbReference>
<evidence type="ECO:0000256" key="9">
    <source>
        <dbReference type="ARBA" id="ARBA00022806"/>
    </source>
</evidence>